<reference evidence="2" key="1">
    <citation type="journal article" date="2014" name="Int. J. Syst. Evol. Microbiol.">
        <title>Complete genome of a new Firmicutes species belonging to the dominant human colonic microbiota ('Ruminococcus bicirculans') reveals two chromosomes and a selective capacity to utilize plant glucans.</title>
        <authorList>
            <consortium name="NISC Comparative Sequencing Program"/>
            <person name="Wegmann U."/>
            <person name="Louis P."/>
            <person name="Goesmann A."/>
            <person name="Henrissat B."/>
            <person name="Duncan S.H."/>
            <person name="Flint H.J."/>
        </authorList>
    </citation>
    <scope>NUCLEOTIDE SEQUENCE</scope>
    <source>
        <strain evidence="2">NBRC 108216</strain>
    </source>
</reference>
<dbReference type="GO" id="GO:0004601">
    <property type="term" value="F:peroxidase activity"/>
    <property type="evidence" value="ECO:0007669"/>
    <property type="project" value="UniProtKB-KW"/>
</dbReference>
<keyword evidence="2" id="KW-0575">Peroxidase</keyword>
<feature type="domain" description="Thioredoxin" evidence="1">
    <location>
        <begin position="5"/>
        <end position="163"/>
    </location>
</feature>
<evidence type="ECO:0000313" key="3">
    <source>
        <dbReference type="Proteomes" id="UP001161390"/>
    </source>
</evidence>
<sequence>MTNLMTPKSRVPSFDIPLLGGGNFNMAEASPENFQIIVAYRGLHCPKCKAQLQAIEPIVADIRADGHDVVAVSMDSEERAQKARDDWGLNELPIAHSLELMDAKSLGLFISDAISDSEPHIFSEPGIFVVRPDGTLYAEIVQNTPFGRPDMGDLVKGLNYAVKNDYPERGTSVA</sequence>
<name>A0ABQ5V3S0_9PROT</name>
<dbReference type="InterPro" id="IPR000866">
    <property type="entry name" value="AhpC/TSA"/>
</dbReference>
<gene>
    <name evidence="2" type="ORF">GCM10007854_22750</name>
</gene>
<keyword evidence="3" id="KW-1185">Reference proteome</keyword>
<accession>A0ABQ5V3S0</accession>
<proteinExistence type="predicted"/>
<organism evidence="2 3">
    <name type="scientific">Algimonas porphyrae</name>
    <dbReference type="NCBI Taxonomy" id="1128113"/>
    <lineage>
        <taxon>Bacteria</taxon>
        <taxon>Pseudomonadati</taxon>
        <taxon>Pseudomonadota</taxon>
        <taxon>Alphaproteobacteria</taxon>
        <taxon>Maricaulales</taxon>
        <taxon>Robiginitomaculaceae</taxon>
        <taxon>Algimonas</taxon>
    </lineage>
</organism>
<dbReference type="InterPro" id="IPR036249">
    <property type="entry name" value="Thioredoxin-like_sf"/>
</dbReference>
<reference evidence="2" key="2">
    <citation type="submission" date="2023-01" db="EMBL/GenBank/DDBJ databases">
        <title>Draft genome sequence of Algimonas porphyrae strain NBRC 108216.</title>
        <authorList>
            <person name="Sun Q."/>
            <person name="Mori K."/>
        </authorList>
    </citation>
    <scope>NUCLEOTIDE SEQUENCE</scope>
    <source>
        <strain evidence="2">NBRC 108216</strain>
    </source>
</reference>
<dbReference type="EMBL" id="BSNJ01000005">
    <property type="protein sequence ID" value="GLQ21320.1"/>
    <property type="molecule type" value="Genomic_DNA"/>
</dbReference>
<dbReference type="Gene3D" id="3.40.30.10">
    <property type="entry name" value="Glutaredoxin"/>
    <property type="match status" value="1"/>
</dbReference>
<dbReference type="Pfam" id="PF00578">
    <property type="entry name" value="AhpC-TSA"/>
    <property type="match status" value="1"/>
</dbReference>
<comment type="caution">
    <text evidence="2">The sequence shown here is derived from an EMBL/GenBank/DDBJ whole genome shotgun (WGS) entry which is preliminary data.</text>
</comment>
<dbReference type="Proteomes" id="UP001161390">
    <property type="component" value="Unassembled WGS sequence"/>
</dbReference>
<dbReference type="InterPro" id="IPR013766">
    <property type="entry name" value="Thioredoxin_domain"/>
</dbReference>
<dbReference type="SUPFAM" id="SSF52833">
    <property type="entry name" value="Thioredoxin-like"/>
    <property type="match status" value="1"/>
</dbReference>
<keyword evidence="2" id="KW-0560">Oxidoreductase</keyword>
<dbReference type="PROSITE" id="PS51352">
    <property type="entry name" value="THIOREDOXIN_2"/>
    <property type="match status" value="1"/>
</dbReference>
<evidence type="ECO:0000259" key="1">
    <source>
        <dbReference type="PROSITE" id="PS51352"/>
    </source>
</evidence>
<protein>
    <submittedName>
        <fullName evidence="2">Thioredoxin peroxidase</fullName>
    </submittedName>
</protein>
<evidence type="ECO:0000313" key="2">
    <source>
        <dbReference type="EMBL" id="GLQ21320.1"/>
    </source>
</evidence>
<dbReference type="RefSeq" id="WP_284372735.1">
    <property type="nucleotide sequence ID" value="NZ_BSNJ01000005.1"/>
</dbReference>